<dbReference type="RefSeq" id="WP_166395967.1">
    <property type="nucleotide sequence ID" value="NZ_CP045121.1"/>
</dbReference>
<name>A0A6G8PVQ6_9ACTN</name>
<gene>
    <name evidence="1" type="ORF">GBA65_06935</name>
</gene>
<dbReference type="Proteomes" id="UP000502706">
    <property type="component" value="Chromosome"/>
</dbReference>
<dbReference type="EMBL" id="CP045121">
    <property type="protein sequence ID" value="QIN78290.1"/>
    <property type="molecule type" value="Genomic_DNA"/>
</dbReference>
<dbReference type="Pfam" id="PF14022">
    <property type="entry name" value="DUF4238"/>
    <property type="match status" value="1"/>
</dbReference>
<proteinExistence type="predicted"/>
<sequence>MSEPKNHHLLPRFYLSGFCDPEDQRSKGRSRDQCRLWVHDWQQGCIEERTIKKLTVRRHYYSADTRGGGRDAGPEKVLAELEDRVAPILRSLRPGWQPGAQEKVLLAHFAALMKFRVSGYRPWALRYAEENEAEIRGRVFPDPEALREDLRRHGQPEAEDPETVERVFRDIHSVAYELTLTKNHMLERMFSIGAKAAGALLRRDWVFGWAPEGASFVTSDDPFVLMDPALGPPAGYMGDVGFAVARALALLPLTQKTCLVAFGEGGGVHHLKYSRKDVRDINIVQTKHYERWLIARHKPLLERLVG</sequence>
<evidence type="ECO:0000313" key="1">
    <source>
        <dbReference type="EMBL" id="QIN78290.1"/>
    </source>
</evidence>
<accession>A0A6G8PVQ6</accession>
<evidence type="ECO:0000313" key="2">
    <source>
        <dbReference type="Proteomes" id="UP000502706"/>
    </source>
</evidence>
<dbReference type="KEGG" id="rmar:GBA65_06935"/>
<organism evidence="1 2">
    <name type="scientific">Rubrobacter marinus</name>
    <dbReference type="NCBI Taxonomy" id="2653852"/>
    <lineage>
        <taxon>Bacteria</taxon>
        <taxon>Bacillati</taxon>
        <taxon>Actinomycetota</taxon>
        <taxon>Rubrobacteria</taxon>
        <taxon>Rubrobacterales</taxon>
        <taxon>Rubrobacteraceae</taxon>
        <taxon>Rubrobacter</taxon>
    </lineage>
</organism>
<dbReference type="AlphaFoldDB" id="A0A6G8PVQ6"/>
<reference evidence="1 2" key="1">
    <citation type="submission" date="2019-10" db="EMBL/GenBank/DDBJ databases">
        <title>Rubrobacter sp nov SCSIO 52915 isolated from a deep-sea sediment in the South China Sea.</title>
        <authorList>
            <person name="Chen R.W."/>
        </authorList>
    </citation>
    <scope>NUCLEOTIDE SEQUENCE [LARGE SCALE GENOMIC DNA]</scope>
    <source>
        <strain evidence="1 2">SCSIO 52915</strain>
    </source>
</reference>
<dbReference type="InterPro" id="IPR025332">
    <property type="entry name" value="DUF4238"/>
</dbReference>
<keyword evidence="2" id="KW-1185">Reference proteome</keyword>
<protein>
    <submittedName>
        <fullName evidence="1">DUF4238 domain-containing protein</fullName>
    </submittedName>
</protein>